<evidence type="ECO:0000256" key="1">
    <source>
        <dbReference type="ARBA" id="ARBA00022676"/>
    </source>
</evidence>
<accession>A0A7W8ZYN9</accession>
<dbReference type="Proteomes" id="UP000561726">
    <property type="component" value="Unassembled WGS sequence"/>
</dbReference>
<dbReference type="SUPFAM" id="SSF53756">
    <property type="entry name" value="UDP-Glycosyltransferase/glycogen phosphorylase"/>
    <property type="match status" value="1"/>
</dbReference>
<sequence length="361" mass="39364">MSSAHPWTDNRVHLREAASLASAGYSVSLIAVDSDGTVPETGVRVVRLPKRRRLNRVTLGTLAAVVAGLRTRASVFHLHDPELVWSVPLLRLLGKKVIYDAHEDLPTQVLGKHYANQKVMPAFIRLALIVVWLSKFSNHVIAATETIAARYNPARVTVVHNYPKGSASDSRAAPAAERPFGAVYVGAIDVNRGALQMVDAAGSQATASQWKLELAGPIADDSLRKRLELRAGWAHVNFHGQVSPSDARLLVASVPIGLVVLQSTPAYLDSLPTKMFEYMSAGTAIIASDFPLWRDIIEKHNCGVLVDETSVESITAAIDRYASDPDLLKLHGNNARKAAKSFTWAQEESVLLSVYERLICR</sequence>
<gene>
    <name evidence="5" type="ORF">BJ997_002970</name>
</gene>
<dbReference type="InterPro" id="IPR001296">
    <property type="entry name" value="Glyco_trans_1"/>
</dbReference>
<keyword evidence="2 5" id="KW-0808">Transferase</keyword>
<keyword evidence="1" id="KW-0328">Glycosyltransferase</keyword>
<reference evidence="5 6" key="1">
    <citation type="submission" date="2020-08" db="EMBL/GenBank/DDBJ databases">
        <title>Sequencing the genomes of 1000 actinobacteria strains.</title>
        <authorList>
            <person name="Klenk H.-P."/>
        </authorList>
    </citation>
    <scope>NUCLEOTIDE SEQUENCE [LARGE SCALE GENOMIC DNA]</scope>
    <source>
        <strain evidence="5 6">DSM 21065</strain>
    </source>
</reference>
<comment type="caution">
    <text evidence="5">The sequence shown here is derived from an EMBL/GenBank/DDBJ whole genome shotgun (WGS) entry which is preliminary data.</text>
</comment>
<dbReference type="OrthoDB" id="9815351at2"/>
<dbReference type="GO" id="GO:0016757">
    <property type="term" value="F:glycosyltransferase activity"/>
    <property type="evidence" value="ECO:0007669"/>
    <property type="project" value="UniProtKB-KW"/>
</dbReference>
<dbReference type="PANTHER" id="PTHR46401">
    <property type="entry name" value="GLYCOSYLTRANSFERASE WBBK-RELATED"/>
    <property type="match status" value="1"/>
</dbReference>
<organism evidence="5 6">
    <name type="scientific">Cryobacterium roopkundense</name>
    <dbReference type="NCBI Taxonomy" id="1001240"/>
    <lineage>
        <taxon>Bacteria</taxon>
        <taxon>Bacillati</taxon>
        <taxon>Actinomycetota</taxon>
        <taxon>Actinomycetes</taxon>
        <taxon>Micrococcales</taxon>
        <taxon>Microbacteriaceae</taxon>
        <taxon>Cryobacterium</taxon>
    </lineage>
</organism>
<evidence type="ECO:0000259" key="4">
    <source>
        <dbReference type="Pfam" id="PF13579"/>
    </source>
</evidence>
<dbReference type="Pfam" id="PF00534">
    <property type="entry name" value="Glycos_transf_1"/>
    <property type="match status" value="1"/>
</dbReference>
<name>A0A7W8ZYN9_9MICO</name>
<dbReference type="Gene3D" id="3.40.50.2000">
    <property type="entry name" value="Glycogen Phosphorylase B"/>
    <property type="match status" value="2"/>
</dbReference>
<dbReference type="InterPro" id="IPR028098">
    <property type="entry name" value="Glyco_trans_4-like_N"/>
</dbReference>
<evidence type="ECO:0000256" key="2">
    <source>
        <dbReference type="ARBA" id="ARBA00022679"/>
    </source>
</evidence>
<dbReference type="Pfam" id="PF13579">
    <property type="entry name" value="Glyco_trans_4_4"/>
    <property type="match status" value="1"/>
</dbReference>
<dbReference type="AlphaFoldDB" id="A0A7W8ZYN9"/>
<dbReference type="RefSeq" id="WP_160175829.1">
    <property type="nucleotide sequence ID" value="NZ_JACHBQ010000001.1"/>
</dbReference>
<protein>
    <submittedName>
        <fullName evidence="5">Glycosyltransferase involved in cell wall biosynthesis</fullName>
    </submittedName>
</protein>
<feature type="domain" description="Glycosyl transferase family 1" evidence="3">
    <location>
        <begin position="174"/>
        <end position="337"/>
    </location>
</feature>
<evidence type="ECO:0000313" key="6">
    <source>
        <dbReference type="Proteomes" id="UP000561726"/>
    </source>
</evidence>
<evidence type="ECO:0000313" key="5">
    <source>
        <dbReference type="EMBL" id="MBB5642422.1"/>
    </source>
</evidence>
<dbReference type="GO" id="GO:0009103">
    <property type="term" value="P:lipopolysaccharide biosynthetic process"/>
    <property type="evidence" value="ECO:0007669"/>
    <property type="project" value="TreeGrafter"/>
</dbReference>
<dbReference type="PANTHER" id="PTHR46401:SF2">
    <property type="entry name" value="GLYCOSYLTRANSFERASE WBBK-RELATED"/>
    <property type="match status" value="1"/>
</dbReference>
<feature type="domain" description="Glycosyltransferase subfamily 4-like N-terminal" evidence="4">
    <location>
        <begin position="14"/>
        <end position="161"/>
    </location>
</feature>
<dbReference type="EMBL" id="JACHBQ010000001">
    <property type="protein sequence ID" value="MBB5642422.1"/>
    <property type="molecule type" value="Genomic_DNA"/>
</dbReference>
<proteinExistence type="predicted"/>
<evidence type="ECO:0000259" key="3">
    <source>
        <dbReference type="Pfam" id="PF00534"/>
    </source>
</evidence>